<reference evidence="1" key="2">
    <citation type="journal article" date="2022" name="New Phytol.">
        <title>Evolutionary transition to the ectomycorrhizal habit in the genomes of a hyperdiverse lineage of mushroom-forming fungi.</title>
        <authorList>
            <person name="Looney B."/>
            <person name="Miyauchi S."/>
            <person name="Morin E."/>
            <person name="Drula E."/>
            <person name="Courty P.E."/>
            <person name="Kohler A."/>
            <person name="Kuo A."/>
            <person name="LaButti K."/>
            <person name="Pangilinan J."/>
            <person name="Lipzen A."/>
            <person name="Riley R."/>
            <person name="Andreopoulos W."/>
            <person name="He G."/>
            <person name="Johnson J."/>
            <person name="Nolan M."/>
            <person name="Tritt A."/>
            <person name="Barry K.W."/>
            <person name="Grigoriev I.V."/>
            <person name="Nagy L.G."/>
            <person name="Hibbett D."/>
            <person name="Henrissat B."/>
            <person name="Matheny P.B."/>
            <person name="Labbe J."/>
            <person name="Martin F.M."/>
        </authorList>
    </citation>
    <scope>NUCLEOTIDE SEQUENCE</scope>
    <source>
        <strain evidence="1">HHB10654</strain>
    </source>
</reference>
<sequence length="515" mass="58185">MHIQGDSTTLVALFALLSSWPVSTLVIFLVAVQWYRLYRLRNKDLSSIPTVGHSAPILSYVTASRFSAEGHKLLQEGYDKYKPGLFKIAMWDHWCVTATGPQLIEDIGEAPEDVLSMRQAMTHFFQTGYTMGPNIMRNPYHIPLVRAQLTRRIAGVIDDIHEEVVATLDSAIQAKKGLEWTKLSPQSNGTMAKIICRISNRVFVGAPTCLDDDYLKLNSEFAFDVAQRAGKIKRFPRFLHPIVGPLLTRLPSQIQRQMKHIEPIIEHRRRLLREHGDKWNKPDDMLMWLMDTAEAEELSTVNLARRVLAVNFASIHTSSTTFTYALYDIAANPQYLQPLREEVEAVVAADGWTKAAMSKMRKVDSFLHESQRVHGVNVASLRRLVLKPFTFSNGITVPPGTILTCNTRAVHHDAAHYDHPDVFDPSRLDDLSKKEWAKHQMVSTSTEHLAFGLGVHACPGRFFVATEMKLMLAHIVVTYDVKFDEGQDFPPDRFVGESSVPGVAAVMFRRRQTVD</sequence>
<name>A0ACB8SUV8_9AGAM</name>
<keyword evidence="2" id="KW-1185">Reference proteome</keyword>
<dbReference type="EMBL" id="MU277222">
    <property type="protein sequence ID" value="KAI0059967.1"/>
    <property type="molecule type" value="Genomic_DNA"/>
</dbReference>
<gene>
    <name evidence="1" type="ORF">BV25DRAFT_1828386</name>
</gene>
<evidence type="ECO:0000313" key="2">
    <source>
        <dbReference type="Proteomes" id="UP000814140"/>
    </source>
</evidence>
<organism evidence="1 2">
    <name type="scientific">Artomyces pyxidatus</name>
    <dbReference type="NCBI Taxonomy" id="48021"/>
    <lineage>
        <taxon>Eukaryota</taxon>
        <taxon>Fungi</taxon>
        <taxon>Dikarya</taxon>
        <taxon>Basidiomycota</taxon>
        <taxon>Agaricomycotina</taxon>
        <taxon>Agaricomycetes</taxon>
        <taxon>Russulales</taxon>
        <taxon>Auriscalpiaceae</taxon>
        <taxon>Artomyces</taxon>
    </lineage>
</organism>
<proteinExistence type="predicted"/>
<accession>A0ACB8SUV8</accession>
<evidence type="ECO:0000313" key="1">
    <source>
        <dbReference type="EMBL" id="KAI0059967.1"/>
    </source>
</evidence>
<dbReference type="Proteomes" id="UP000814140">
    <property type="component" value="Unassembled WGS sequence"/>
</dbReference>
<comment type="caution">
    <text evidence="1">The sequence shown here is derived from an EMBL/GenBank/DDBJ whole genome shotgun (WGS) entry which is preliminary data.</text>
</comment>
<reference evidence="1" key="1">
    <citation type="submission" date="2021-03" db="EMBL/GenBank/DDBJ databases">
        <authorList>
            <consortium name="DOE Joint Genome Institute"/>
            <person name="Ahrendt S."/>
            <person name="Looney B.P."/>
            <person name="Miyauchi S."/>
            <person name="Morin E."/>
            <person name="Drula E."/>
            <person name="Courty P.E."/>
            <person name="Chicoki N."/>
            <person name="Fauchery L."/>
            <person name="Kohler A."/>
            <person name="Kuo A."/>
            <person name="Labutti K."/>
            <person name="Pangilinan J."/>
            <person name="Lipzen A."/>
            <person name="Riley R."/>
            <person name="Andreopoulos W."/>
            <person name="He G."/>
            <person name="Johnson J."/>
            <person name="Barry K.W."/>
            <person name="Grigoriev I.V."/>
            <person name="Nagy L."/>
            <person name="Hibbett D."/>
            <person name="Henrissat B."/>
            <person name="Matheny P.B."/>
            <person name="Labbe J."/>
            <person name="Martin F."/>
        </authorList>
    </citation>
    <scope>NUCLEOTIDE SEQUENCE</scope>
    <source>
        <strain evidence="1">HHB10654</strain>
    </source>
</reference>
<protein>
    <submittedName>
        <fullName evidence="1">Cytochrome P450</fullName>
    </submittedName>
</protein>